<geneLocation type="mitochondrion" evidence="2"/>
<proteinExistence type="predicted"/>
<name>A0A101M009_PICGL</name>
<comment type="caution">
    <text evidence="2">The sequence shown here is derived from an EMBL/GenBank/DDBJ whole genome shotgun (WGS) entry which is preliminary data.</text>
</comment>
<evidence type="ECO:0000256" key="1">
    <source>
        <dbReference type="SAM" id="Phobius"/>
    </source>
</evidence>
<accession>A0A101M009</accession>
<gene>
    <name evidence="2" type="ORF">ABT39_MTgene4477</name>
</gene>
<dbReference type="AlphaFoldDB" id="A0A101M009"/>
<reference evidence="2" key="1">
    <citation type="journal article" date="2015" name="Genome Biol. Evol.">
        <title>Organellar Genomes of White Spruce (Picea glauca): Assembly and Annotation.</title>
        <authorList>
            <person name="Jackman S.D."/>
            <person name="Warren R.L."/>
            <person name="Gibb E.A."/>
            <person name="Vandervalk B.P."/>
            <person name="Mohamadi H."/>
            <person name="Chu J."/>
            <person name="Raymond A."/>
            <person name="Pleasance S."/>
            <person name="Coope R."/>
            <person name="Wildung M.R."/>
            <person name="Ritland C.E."/>
            <person name="Bousquet J."/>
            <person name="Jones S.J."/>
            <person name="Bohlmann J."/>
            <person name="Birol I."/>
        </authorList>
    </citation>
    <scope>NUCLEOTIDE SEQUENCE [LARGE SCALE GENOMIC DNA]</scope>
    <source>
        <tissue evidence="2">Flushing bud</tissue>
    </source>
</reference>
<organism evidence="2">
    <name type="scientific">Picea glauca</name>
    <name type="common">White spruce</name>
    <name type="synonym">Pinus glauca</name>
    <dbReference type="NCBI Taxonomy" id="3330"/>
    <lineage>
        <taxon>Eukaryota</taxon>
        <taxon>Viridiplantae</taxon>
        <taxon>Streptophyta</taxon>
        <taxon>Embryophyta</taxon>
        <taxon>Tracheophyta</taxon>
        <taxon>Spermatophyta</taxon>
        <taxon>Pinopsida</taxon>
        <taxon>Pinidae</taxon>
        <taxon>Conifers I</taxon>
        <taxon>Pinales</taxon>
        <taxon>Pinaceae</taxon>
        <taxon>Picea</taxon>
    </lineage>
</organism>
<sequence length="47" mass="5255">MGWMLCYSTSRMAAALTGLRNCLAWIYSAAWLLYCATTLGYQATQLD</sequence>
<keyword evidence="1" id="KW-0472">Membrane</keyword>
<evidence type="ECO:0000313" key="2">
    <source>
        <dbReference type="EMBL" id="KUM48462.1"/>
    </source>
</evidence>
<protein>
    <submittedName>
        <fullName evidence="2">Uncharacterized protein</fullName>
    </submittedName>
</protein>
<feature type="transmembrane region" description="Helical" evidence="1">
    <location>
        <begin position="21"/>
        <end position="41"/>
    </location>
</feature>
<keyword evidence="1" id="KW-0812">Transmembrane</keyword>
<keyword evidence="2" id="KW-0496">Mitochondrion</keyword>
<keyword evidence="1" id="KW-1133">Transmembrane helix</keyword>
<dbReference type="EMBL" id="LKAM01000005">
    <property type="protein sequence ID" value="KUM48462.1"/>
    <property type="molecule type" value="Genomic_DNA"/>
</dbReference>